<gene>
    <name evidence="4" type="ORF">SAMN05877838_2581</name>
</gene>
<dbReference type="PRINTS" id="PR00625">
    <property type="entry name" value="JDOMAIN"/>
</dbReference>
<evidence type="ECO:0000256" key="2">
    <source>
        <dbReference type="SAM" id="MobiDB-lite"/>
    </source>
</evidence>
<sequence length="344" mass="38186">MRSPYTVLGVSSTAKAGDIKSAYRQLAKIWHPDQNPDDPQAGTRFAEIAHAYKLLIDPELRMRFDNGHIDARGRRQKPPARGFSPNPFKTFKDSPGAAQAKPRPTAANQSSDALDEAKFEDMVVHIFGDAAAKNARERSAQSKDQTGQRTKTDAPGIDEDPLTTLDTLFKKWKSRYRPKTVLPVTQHQIEISLETAFAGHEDEIVFGENETVSYEIPAGTVDGTEIIVASPNPQMYGDTVVTVRHQKHARLRSSGSDLHGDHPIELAEAVLGGSFVYEGIDGPLRIDVPEWSGSDTVLEIKNKGLPTRFGKRGKLHVHLRVMLPEKPDPHLKDLMRSSKKAWYL</sequence>
<dbReference type="CDD" id="cd10747">
    <property type="entry name" value="DnaJ_C"/>
    <property type="match status" value="1"/>
</dbReference>
<reference evidence="5" key="1">
    <citation type="submission" date="2017-08" db="EMBL/GenBank/DDBJ databases">
        <authorList>
            <person name="Varghese N."/>
            <person name="Submissions S."/>
        </authorList>
    </citation>
    <scope>NUCLEOTIDE SEQUENCE [LARGE SCALE GENOMIC DNA]</scope>
    <source>
        <strain evidence="5">KCTC 23107</strain>
    </source>
</reference>
<dbReference type="InterPro" id="IPR051938">
    <property type="entry name" value="Apopto_cytoskel_mod"/>
</dbReference>
<dbReference type="SUPFAM" id="SSF49493">
    <property type="entry name" value="HSP40/DnaJ peptide-binding domain"/>
    <property type="match status" value="2"/>
</dbReference>
<dbReference type="EMBL" id="OCPC01000003">
    <property type="protein sequence ID" value="SOE17678.1"/>
    <property type="molecule type" value="Genomic_DNA"/>
</dbReference>
<keyword evidence="1" id="KW-0143">Chaperone</keyword>
<dbReference type="GO" id="GO:0051082">
    <property type="term" value="F:unfolded protein binding"/>
    <property type="evidence" value="ECO:0007669"/>
    <property type="project" value="InterPro"/>
</dbReference>
<keyword evidence="5" id="KW-1185">Reference proteome</keyword>
<proteinExistence type="predicted"/>
<evidence type="ECO:0000256" key="1">
    <source>
        <dbReference type="ARBA" id="ARBA00023186"/>
    </source>
</evidence>
<dbReference type="AlphaFoldDB" id="A0A286IC30"/>
<accession>A0A286IC30</accession>
<feature type="region of interest" description="Disordered" evidence="2">
    <location>
        <begin position="70"/>
        <end position="112"/>
    </location>
</feature>
<dbReference type="Pfam" id="PF00226">
    <property type="entry name" value="DnaJ"/>
    <property type="match status" value="1"/>
</dbReference>
<protein>
    <submittedName>
        <fullName evidence="4">DnaJ-class molecular chaperone</fullName>
    </submittedName>
</protein>
<dbReference type="Gene3D" id="2.60.260.20">
    <property type="entry name" value="Urease metallochaperone UreE, N-terminal domain"/>
    <property type="match status" value="2"/>
</dbReference>
<dbReference type="InterPro" id="IPR008971">
    <property type="entry name" value="HSP40/DnaJ_pept-bd"/>
</dbReference>
<dbReference type="InterPro" id="IPR036869">
    <property type="entry name" value="J_dom_sf"/>
</dbReference>
<organism evidence="4 5">
    <name type="scientific">Hoeflea halophila</name>
    <dbReference type="NCBI Taxonomy" id="714899"/>
    <lineage>
        <taxon>Bacteria</taxon>
        <taxon>Pseudomonadati</taxon>
        <taxon>Pseudomonadota</taxon>
        <taxon>Alphaproteobacteria</taxon>
        <taxon>Hyphomicrobiales</taxon>
        <taxon>Rhizobiaceae</taxon>
        <taxon>Hoeflea</taxon>
    </lineage>
</organism>
<dbReference type="PANTHER" id="PTHR44145">
    <property type="entry name" value="DNAJ HOMOLOG SUBFAMILY A MEMBER 3, MITOCHONDRIAL"/>
    <property type="match status" value="1"/>
</dbReference>
<evidence type="ECO:0000259" key="3">
    <source>
        <dbReference type="PROSITE" id="PS50076"/>
    </source>
</evidence>
<evidence type="ECO:0000313" key="4">
    <source>
        <dbReference type="EMBL" id="SOE17678.1"/>
    </source>
</evidence>
<dbReference type="RefSeq" id="WP_097108151.1">
    <property type="nucleotide sequence ID" value="NZ_OCPC01000003.1"/>
</dbReference>
<dbReference type="SUPFAM" id="SSF46565">
    <property type="entry name" value="Chaperone J-domain"/>
    <property type="match status" value="1"/>
</dbReference>
<dbReference type="InterPro" id="IPR001623">
    <property type="entry name" value="DnaJ_domain"/>
</dbReference>
<dbReference type="Proteomes" id="UP000219465">
    <property type="component" value="Unassembled WGS sequence"/>
</dbReference>
<feature type="domain" description="J" evidence="3">
    <location>
        <begin position="3"/>
        <end position="68"/>
    </location>
</feature>
<dbReference type="PANTHER" id="PTHR44145:SF3">
    <property type="entry name" value="DNAJ HOMOLOG SUBFAMILY A MEMBER 3, MITOCHONDRIAL"/>
    <property type="match status" value="1"/>
</dbReference>
<evidence type="ECO:0000313" key="5">
    <source>
        <dbReference type="Proteomes" id="UP000219465"/>
    </source>
</evidence>
<dbReference type="CDD" id="cd06257">
    <property type="entry name" value="DnaJ"/>
    <property type="match status" value="1"/>
</dbReference>
<dbReference type="OrthoDB" id="9779889at2"/>
<name>A0A286IC30_9HYPH</name>
<dbReference type="Pfam" id="PF01556">
    <property type="entry name" value="DnaJ_C"/>
    <property type="match status" value="1"/>
</dbReference>
<dbReference type="SMART" id="SM00271">
    <property type="entry name" value="DnaJ"/>
    <property type="match status" value="1"/>
</dbReference>
<feature type="region of interest" description="Disordered" evidence="2">
    <location>
        <begin position="133"/>
        <end position="159"/>
    </location>
</feature>
<dbReference type="GO" id="GO:0006457">
    <property type="term" value="P:protein folding"/>
    <property type="evidence" value="ECO:0007669"/>
    <property type="project" value="InterPro"/>
</dbReference>
<dbReference type="InterPro" id="IPR002939">
    <property type="entry name" value="DnaJ_C"/>
</dbReference>
<dbReference type="PROSITE" id="PS50076">
    <property type="entry name" value="DNAJ_2"/>
    <property type="match status" value="1"/>
</dbReference>
<dbReference type="Gene3D" id="1.10.287.110">
    <property type="entry name" value="DnaJ domain"/>
    <property type="match status" value="1"/>
</dbReference>